<keyword evidence="1" id="KW-0479">Metal-binding</keyword>
<dbReference type="GO" id="GO:0003676">
    <property type="term" value="F:nucleic acid binding"/>
    <property type="evidence" value="ECO:0007669"/>
    <property type="project" value="InterPro"/>
</dbReference>
<dbReference type="PANTHER" id="PTHR47331:SF5">
    <property type="entry name" value="RIBONUCLEASE H"/>
    <property type="match status" value="1"/>
</dbReference>
<evidence type="ECO:0000256" key="1">
    <source>
        <dbReference type="PROSITE-ProRule" id="PRU00047"/>
    </source>
</evidence>
<dbReference type="InterPro" id="IPR005312">
    <property type="entry name" value="DUF1759"/>
</dbReference>
<feature type="domain" description="CCHC-type" evidence="4">
    <location>
        <begin position="201"/>
        <end position="216"/>
    </location>
</feature>
<gene>
    <name evidence="5" type="ORF">ANCCAN_11763</name>
</gene>
<dbReference type="Pfam" id="PF03564">
    <property type="entry name" value="DUF1759"/>
    <property type="match status" value="1"/>
</dbReference>
<reference evidence="5 6" key="1">
    <citation type="submission" date="2014-10" db="EMBL/GenBank/DDBJ databases">
        <title>Draft genome of the hookworm Ancylostoma caninum.</title>
        <authorList>
            <person name="Mitreva M."/>
        </authorList>
    </citation>
    <scope>NUCLEOTIDE SEQUENCE [LARGE SCALE GENOMIC DNA]</scope>
    <source>
        <strain evidence="5 6">Baltimore</strain>
    </source>
</reference>
<dbReference type="InterPro" id="IPR001878">
    <property type="entry name" value="Znf_CCHC"/>
</dbReference>
<feature type="compositionally biased region" description="Polar residues" evidence="3">
    <location>
        <begin position="250"/>
        <end position="264"/>
    </location>
</feature>
<evidence type="ECO:0000256" key="3">
    <source>
        <dbReference type="SAM" id="MobiDB-lite"/>
    </source>
</evidence>
<keyword evidence="1" id="KW-0862">Zinc</keyword>
<sequence length="935" mass="108420">MMKFNFLLKALQGDVREAAGRFQITEANYEEVIRWLQNRYGRDETVIEQLYTKLEKHKADGQTIRHQRRLLDQVATTMAQLANKGQDINHRQLLTQIFRKFSEPIQMKILEKRSELSTPDAWNWNRFYADVDDIICKKEQIESAQSSETTRTKEKTEANFAEKRRAAPSCLYCNRANHKSTDCRKVPLPERSAFMARNKLCRNCGRPNHRTEECKSRGCRICGLKHHTSFCQNQQRSGMNTDRKPPRFQPRQNGQQASGIQQNPRRPERLTAQQNFISQQDDEVDNPSDEEGGETVLHVNKTAGKKTQLLTGTTVVRGPEKSKKVQAIGEKVLDFEALSTLLSEIEASLNCRPLTYVESEFEEMPCIRPIDFMQRNIILNYPLQAKYQEEAQDESYLPPEEHARLETRNQAIAALETSYKITEKFWKIWQNNYLSELREYHKRSLKQGKSTPTKPRLGQLTDMFDAKAYLDNLFKKSRRTLSERDVQGILEDHHRTTGELLLSSHFLDEECIQLRLEMIDEQSGSRKATYMKAFDWIVKAVTTKERMNAIRRDICTLWEVYELLIDGEHATEESQTRFIQKKRADPRSISRTTSYLVLTAEIQHLHSRITDFYQSMTNFTANGIVEENERDVSAIEERLEKKMEVLFQKNEKILETLMTTMQDRLSKIEEKLENQSKPLTTNEITEKLDNACKKLDEKIEVAIESGIQTLLTVKKMKKTMEESQMQDHLDVEKDCNQNFLHQEKQKEHAETGGKTPHPKRMNVPQNTAEVAQEPQVKRSRTITPPPSTLQNKNPIESEIERLEKELASLSKCPPRLFRNDNFTVYMNNNEVGSCAFCEEEGAHPSDGCPRIRVVDARRKALARMGKCVYCLGFCPKPCPCRTECRYCKSTYRNTAICHLPQERKEIMEKIRKLKNQLAEVGQGADQPARVTYANQ</sequence>
<evidence type="ECO:0000256" key="2">
    <source>
        <dbReference type="SAM" id="Coils"/>
    </source>
</evidence>
<dbReference type="EMBL" id="JOJR01000202">
    <property type="protein sequence ID" value="RCN42278.1"/>
    <property type="molecule type" value="Genomic_DNA"/>
</dbReference>
<keyword evidence="2" id="KW-0175">Coiled coil</keyword>
<feature type="region of interest" description="Disordered" evidence="3">
    <location>
        <begin position="233"/>
        <end position="268"/>
    </location>
</feature>
<comment type="caution">
    <text evidence="5">The sequence shown here is derived from an EMBL/GenBank/DDBJ whole genome shotgun (WGS) entry which is preliminary data.</text>
</comment>
<dbReference type="PANTHER" id="PTHR47331">
    <property type="entry name" value="PHD-TYPE DOMAIN-CONTAINING PROTEIN"/>
    <property type="match status" value="1"/>
</dbReference>
<keyword evidence="1" id="KW-0863">Zinc-finger</keyword>
<evidence type="ECO:0000313" key="6">
    <source>
        <dbReference type="Proteomes" id="UP000252519"/>
    </source>
</evidence>
<evidence type="ECO:0000313" key="5">
    <source>
        <dbReference type="EMBL" id="RCN42278.1"/>
    </source>
</evidence>
<dbReference type="SMART" id="SM00343">
    <property type="entry name" value="ZnF_C2HC"/>
    <property type="match status" value="2"/>
</dbReference>
<dbReference type="PROSITE" id="PS50158">
    <property type="entry name" value="ZF_CCHC"/>
    <property type="match status" value="1"/>
</dbReference>
<protein>
    <submittedName>
        <fullName evidence="5">Zinc knuckle</fullName>
    </submittedName>
</protein>
<evidence type="ECO:0000259" key="4">
    <source>
        <dbReference type="PROSITE" id="PS50158"/>
    </source>
</evidence>
<dbReference type="GO" id="GO:0008270">
    <property type="term" value="F:zinc ion binding"/>
    <property type="evidence" value="ECO:0007669"/>
    <property type="project" value="UniProtKB-KW"/>
</dbReference>
<feature type="coiled-coil region" evidence="2">
    <location>
        <begin position="625"/>
        <end position="656"/>
    </location>
</feature>
<proteinExistence type="predicted"/>
<feature type="region of interest" description="Disordered" evidence="3">
    <location>
        <begin position="743"/>
        <end position="795"/>
    </location>
</feature>
<dbReference type="Proteomes" id="UP000252519">
    <property type="component" value="Unassembled WGS sequence"/>
</dbReference>
<name>A0A368GF30_ANCCA</name>
<dbReference type="OrthoDB" id="6615390at2759"/>
<dbReference type="AlphaFoldDB" id="A0A368GF30"/>
<keyword evidence="6" id="KW-1185">Reference proteome</keyword>
<accession>A0A368GF30</accession>
<organism evidence="5 6">
    <name type="scientific">Ancylostoma caninum</name>
    <name type="common">Dog hookworm</name>
    <dbReference type="NCBI Taxonomy" id="29170"/>
    <lineage>
        <taxon>Eukaryota</taxon>
        <taxon>Metazoa</taxon>
        <taxon>Ecdysozoa</taxon>
        <taxon>Nematoda</taxon>
        <taxon>Chromadorea</taxon>
        <taxon>Rhabditida</taxon>
        <taxon>Rhabditina</taxon>
        <taxon>Rhabditomorpha</taxon>
        <taxon>Strongyloidea</taxon>
        <taxon>Ancylostomatidae</taxon>
        <taxon>Ancylostomatinae</taxon>
        <taxon>Ancylostoma</taxon>
    </lineage>
</organism>
<dbReference type="STRING" id="29170.A0A368GF30"/>